<dbReference type="AlphaFoldDB" id="A0A0C3H4M1"/>
<dbReference type="STRING" id="913774.A0A0C3H4M1"/>
<name>A0A0C3H4M1_OIDMZ</name>
<proteinExistence type="predicted"/>
<dbReference type="Pfam" id="PF05988">
    <property type="entry name" value="DUF899"/>
    <property type="match status" value="1"/>
</dbReference>
<reference evidence="3" key="2">
    <citation type="submission" date="2015-01" db="EMBL/GenBank/DDBJ databases">
        <title>Evolutionary Origins and Diversification of the Mycorrhizal Mutualists.</title>
        <authorList>
            <consortium name="DOE Joint Genome Institute"/>
            <consortium name="Mycorrhizal Genomics Consortium"/>
            <person name="Kohler A."/>
            <person name="Kuo A."/>
            <person name="Nagy L.G."/>
            <person name="Floudas D."/>
            <person name="Copeland A."/>
            <person name="Barry K.W."/>
            <person name="Cichocki N."/>
            <person name="Veneault-Fourrey C."/>
            <person name="LaButti K."/>
            <person name="Lindquist E.A."/>
            <person name="Lipzen A."/>
            <person name="Lundell T."/>
            <person name="Morin E."/>
            <person name="Murat C."/>
            <person name="Riley R."/>
            <person name="Ohm R."/>
            <person name="Sun H."/>
            <person name="Tunlid A."/>
            <person name="Henrissat B."/>
            <person name="Grigoriev I.V."/>
            <person name="Hibbett D.S."/>
            <person name="Martin F."/>
        </authorList>
    </citation>
    <scope>NUCLEOTIDE SEQUENCE [LARGE SCALE GENOMIC DNA]</scope>
    <source>
        <strain evidence="3">Zn</strain>
    </source>
</reference>
<evidence type="ECO:0000313" key="3">
    <source>
        <dbReference type="Proteomes" id="UP000054321"/>
    </source>
</evidence>
<keyword evidence="3" id="KW-1185">Reference proteome</keyword>
<feature type="region of interest" description="Disordered" evidence="1">
    <location>
        <begin position="218"/>
        <end position="242"/>
    </location>
</feature>
<dbReference type="InParanoid" id="A0A0C3H4M1"/>
<dbReference type="EMBL" id="KN832880">
    <property type="protein sequence ID" value="KIM98304.1"/>
    <property type="molecule type" value="Genomic_DNA"/>
</dbReference>
<protein>
    <recommendedName>
        <fullName evidence="4">Thioredoxin domain-containing protein</fullName>
    </recommendedName>
</protein>
<dbReference type="InterPro" id="IPR010296">
    <property type="entry name" value="DUF899_thioredox"/>
</dbReference>
<reference evidence="2 3" key="1">
    <citation type="submission" date="2014-04" db="EMBL/GenBank/DDBJ databases">
        <authorList>
            <consortium name="DOE Joint Genome Institute"/>
            <person name="Kuo A."/>
            <person name="Martino E."/>
            <person name="Perotto S."/>
            <person name="Kohler A."/>
            <person name="Nagy L.G."/>
            <person name="Floudas D."/>
            <person name="Copeland A."/>
            <person name="Barry K.W."/>
            <person name="Cichocki N."/>
            <person name="Veneault-Fourrey C."/>
            <person name="LaButti K."/>
            <person name="Lindquist E.A."/>
            <person name="Lipzen A."/>
            <person name="Lundell T."/>
            <person name="Morin E."/>
            <person name="Murat C."/>
            <person name="Sun H."/>
            <person name="Tunlid A."/>
            <person name="Henrissat B."/>
            <person name="Grigoriev I.V."/>
            <person name="Hibbett D.S."/>
            <person name="Martin F."/>
            <person name="Nordberg H.P."/>
            <person name="Cantor M.N."/>
            <person name="Hua S.X."/>
        </authorList>
    </citation>
    <scope>NUCLEOTIDE SEQUENCE [LARGE SCALE GENOMIC DNA]</scope>
    <source>
        <strain evidence="2 3">Zn</strain>
    </source>
</reference>
<sequence length="242" mass="26951">MPGKIATAEEWRAARLALFEKEKESACLVDAIKADRRALPMVPVTKAYNLQGPDGPVTLKDLFGTKSQLIVYHFMFEPTADDGCQGCAFMAANFPDLRHLADKDTAMIAVSRAPIEKITPYKEKNFWKFPWVSSHGTDFNYDFHVTLNERVAPAEYSFLNKEELEAAERRGGMSGEQPGLTVFKLEDGQVYHTYSAYFRLDELTSTYAFLDLTPAGRQEGSNGPAGFKTPAEYAEEGKKGGK</sequence>
<dbReference type="InterPro" id="IPR036249">
    <property type="entry name" value="Thioredoxin-like_sf"/>
</dbReference>
<evidence type="ECO:0008006" key="4">
    <source>
        <dbReference type="Google" id="ProtNLM"/>
    </source>
</evidence>
<evidence type="ECO:0000256" key="1">
    <source>
        <dbReference type="SAM" id="MobiDB-lite"/>
    </source>
</evidence>
<gene>
    <name evidence="2" type="ORF">OIDMADRAFT_31119</name>
</gene>
<dbReference type="SUPFAM" id="SSF52833">
    <property type="entry name" value="Thioredoxin-like"/>
    <property type="match status" value="1"/>
</dbReference>
<dbReference type="Proteomes" id="UP000054321">
    <property type="component" value="Unassembled WGS sequence"/>
</dbReference>
<dbReference type="HOGENOM" id="CLU_066898_2_0_1"/>
<organism evidence="2 3">
    <name type="scientific">Oidiodendron maius (strain Zn)</name>
    <dbReference type="NCBI Taxonomy" id="913774"/>
    <lineage>
        <taxon>Eukaryota</taxon>
        <taxon>Fungi</taxon>
        <taxon>Dikarya</taxon>
        <taxon>Ascomycota</taxon>
        <taxon>Pezizomycotina</taxon>
        <taxon>Leotiomycetes</taxon>
        <taxon>Leotiomycetes incertae sedis</taxon>
        <taxon>Myxotrichaceae</taxon>
        <taxon>Oidiodendron</taxon>
    </lineage>
</organism>
<evidence type="ECO:0000313" key="2">
    <source>
        <dbReference type="EMBL" id="KIM98304.1"/>
    </source>
</evidence>
<dbReference type="OrthoDB" id="3503208at2759"/>
<accession>A0A0C3H4M1</accession>